<feature type="DNA-binding region" description="H-T-H motif" evidence="4">
    <location>
        <begin position="30"/>
        <end position="49"/>
    </location>
</feature>
<dbReference type="InterPro" id="IPR001647">
    <property type="entry name" value="HTH_TetR"/>
</dbReference>
<dbReference type="InterPro" id="IPR050109">
    <property type="entry name" value="HTH-type_TetR-like_transc_reg"/>
</dbReference>
<organism evidence="6 7">
    <name type="scientific">Frankia casuarinae (strain DSM 45818 / CECT 9043 / HFP020203 / CcI3)</name>
    <dbReference type="NCBI Taxonomy" id="106370"/>
    <lineage>
        <taxon>Bacteria</taxon>
        <taxon>Bacillati</taxon>
        <taxon>Actinomycetota</taxon>
        <taxon>Actinomycetes</taxon>
        <taxon>Frankiales</taxon>
        <taxon>Frankiaceae</taxon>
        <taxon>Frankia</taxon>
    </lineage>
</organism>
<dbReference type="Gene3D" id="1.10.10.60">
    <property type="entry name" value="Homeodomain-like"/>
    <property type="match status" value="1"/>
</dbReference>
<dbReference type="AlphaFoldDB" id="Q2JCR5"/>
<dbReference type="Pfam" id="PF17754">
    <property type="entry name" value="TetR_C_14"/>
    <property type="match status" value="1"/>
</dbReference>
<sequence length="227" mass="25442">MEQQPARLAKDRLVAAAFELFEERGFEGTTVDDIAQRAGVGRTTFFRIYRSKEDVIFPEHDVLLGHIEARLATAAPETRGLALAEAARIVLQHYLAEGELARARYRLTSTVPTLRAREVAGIRQYQRLFARFLRDWMGNAPDGALRAELVSAAIVTAHNHVLRRWLRGETTSPGEEFNRAMEVALEHLETPAEAGTAVVIFRTSAGVDAVVTRLRRALEEEQRRPLS</sequence>
<dbReference type="HOGENOM" id="CLU_069356_2_1_11"/>
<dbReference type="PRINTS" id="PR00455">
    <property type="entry name" value="HTHTETR"/>
</dbReference>
<evidence type="ECO:0000256" key="4">
    <source>
        <dbReference type="PROSITE-ProRule" id="PRU00335"/>
    </source>
</evidence>
<dbReference type="Pfam" id="PF00440">
    <property type="entry name" value="TetR_N"/>
    <property type="match status" value="1"/>
</dbReference>
<evidence type="ECO:0000313" key="7">
    <source>
        <dbReference type="Proteomes" id="UP000001937"/>
    </source>
</evidence>
<dbReference type="Proteomes" id="UP000001937">
    <property type="component" value="Chromosome"/>
</dbReference>
<evidence type="ECO:0000313" key="6">
    <source>
        <dbReference type="EMBL" id="ABD10927.1"/>
    </source>
</evidence>
<evidence type="ECO:0000256" key="2">
    <source>
        <dbReference type="ARBA" id="ARBA00023125"/>
    </source>
</evidence>
<protein>
    <submittedName>
        <fullName evidence="6">Transcriptional regulator, TetR family</fullName>
    </submittedName>
</protein>
<evidence type="ECO:0000256" key="1">
    <source>
        <dbReference type="ARBA" id="ARBA00023015"/>
    </source>
</evidence>
<dbReference type="GO" id="GO:0000976">
    <property type="term" value="F:transcription cis-regulatory region binding"/>
    <property type="evidence" value="ECO:0007669"/>
    <property type="project" value="TreeGrafter"/>
</dbReference>
<feature type="domain" description="HTH tetR-type" evidence="5">
    <location>
        <begin position="7"/>
        <end position="67"/>
    </location>
</feature>
<dbReference type="STRING" id="106370.Francci3_1551"/>
<dbReference type="InterPro" id="IPR041347">
    <property type="entry name" value="MftR_C"/>
</dbReference>
<dbReference type="GO" id="GO:0003700">
    <property type="term" value="F:DNA-binding transcription factor activity"/>
    <property type="evidence" value="ECO:0007669"/>
    <property type="project" value="TreeGrafter"/>
</dbReference>
<gene>
    <name evidence="6" type="ordered locus">Francci3_1551</name>
</gene>
<dbReference type="SUPFAM" id="SSF46689">
    <property type="entry name" value="Homeodomain-like"/>
    <property type="match status" value="1"/>
</dbReference>
<dbReference type="eggNOG" id="COG1309">
    <property type="taxonomic scope" value="Bacteria"/>
</dbReference>
<name>Q2JCR5_FRACC</name>
<dbReference type="Gene3D" id="1.10.357.10">
    <property type="entry name" value="Tetracycline Repressor, domain 2"/>
    <property type="match status" value="1"/>
</dbReference>
<dbReference type="KEGG" id="fra:Francci3_1551"/>
<evidence type="ECO:0000256" key="3">
    <source>
        <dbReference type="ARBA" id="ARBA00023163"/>
    </source>
</evidence>
<proteinExistence type="predicted"/>
<dbReference type="PhylomeDB" id="Q2JCR5"/>
<dbReference type="EMBL" id="CP000249">
    <property type="protein sequence ID" value="ABD10927.1"/>
    <property type="molecule type" value="Genomic_DNA"/>
</dbReference>
<accession>Q2JCR5</accession>
<dbReference type="PROSITE" id="PS50977">
    <property type="entry name" value="HTH_TETR_2"/>
    <property type="match status" value="1"/>
</dbReference>
<dbReference type="PANTHER" id="PTHR30055">
    <property type="entry name" value="HTH-TYPE TRANSCRIPTIONAL REGULATOR RUTR"/>
    <property type="match status" value="1"/>
</dbReference>
<dbReference type="OrthoDB" id="8688418at2"/>
<evidence type="ECO:0000259" key="5">
    <source>
        <dbReference type="PROSITE" id="PS50977"/>
    </source>
</evidence>
<keyword evidence="2 4" id="KW-0238">DNA-binding</keyword>
<keyword evidence="1" id="KW-0805">Transcription regulation</keyword>
<keyword evidence="7" id="KW-1185">Reference proteome</keyword>
<dbReference type="InterPro" id="IPR009057">
    <property type="entry name" value="Homeodomain-like_sf"/>
</dbReference>
<dbReference type="RefSeq" id="WP_011435990.1">
    <property type="nucleotide sequence ID" value="NC_007777.1"/>
</dbReference>
<dbReference type="PANTHER" id="PTHR30055:SF234">
    <property type="entry name" value="HTH-TYPE TRANSCRIPTIONAL REGULATOR BETI"/>
    <property type="match status" value="1"/>
</dbReference>
<keyword evidence="3" id="KW-0804">Transcription</keyword>
<reference evidence="6 7" key="1">
    <citation type="journal article" date="2007" name="Genome Res.">
        <title>Genome characteristics of facultatively symbiotic Frankia sp. strains reflect host range and host plant biogeography.</title>
        <authorList>
            <person name="Normand P."/>
            <person name="Lapierre P."/>
            <person name="Tisa L.S."/>
            <person name="Gogarten J.P."/>
            <person name="Alloisio N."/>
            <person name="Bagnarol E."/>
            <person name="Bassi C.A."/>
            <person name="Berry A.M."/>
            <person name="Bickhart D.M."/>
            <person name="Choisne N."/>
            <person name="Couloux A."/>
            <person name="Cournoyer B."/>
            <person name="Cruveiller S."/>
            <person name="Daubin V."/>
            <person name="Demange N."/>
            <person name="Francino M.P."/>
            <person name="Goltsman E."/>
            <person name="Huang Y."/>
            <person name="Kopp O.R."/>
            <person name="Labarre L."/>
            <person name="Lapidus A."/>
            <person name="Lavire C."/>
            <person name="Marechal J."/>
            <person name="Martinez M."/>
            <person name="Mastronunzio J.E."/>
            <person name="Mullin B.C."/>
            <person name="Niemann J."/>
            <person name="Pujic P."/>
            <person name="Rawnsley T."/>
            <person name="Rouy Z."/>
            <person name="Schenowitz C."/>
            <person name="Sellstedt A."/>
            <person name="Tavares F."/>
            <person name="Tomkins J.P."/>
            <person name="Vallenet D."/>
            <person name="Valverde C."/>
            <person name="Wall L.G."/>
            <person name="Wang Y."/>
            <person name="Medigue C."/>
            <person name="Benson D.R."/>
        </authorList>
    </citation>
    <scope>NUCLEOTIDE SEQUENCE [LARGE SCALE GENOMIC DNA]</scope>
    <source>
        <strain evidence="7">DSM 45818 / CECT 9043 / CcI3</strain>
    </source>
</reference>